<dbReference type="Proteomes" id="UP000239471">
    <property type="component" value="Unassembled WGS sequence"/>
</dbReference>
<dbReference type="SMART" id="SM00481">
    <property type="entry name" value="POLIIIAc"/>
    <property type="match status" value="1"/>
</dbReference>
<dbReference type="Pfam" id="PF02811">
    <property type="entry name" value="PHP"/>
    <property type="match status" value="1"/>
</dbReference>
<evidence type="ECO:0000313" key="2">
    <source>
        <dbReference type="EMBL" id="PRR83633.1"/>
    </source>
</evidence>
<dbReference type="InterPro" id="IPR003141">
    <property type="entry name" value="Pol/His_phosphatase_N"/>
</dbReference>
<gene>
    <name evidence="2" type="primary">dnaE2_1</name>
    <name evidence="2" type="ORF">CLVI_08830</name>
</gene>
<comment type="caution">
    <text evidence="2">The sequence shown here is derived from an EMBL/GenBank/DDBJ whole genome shotgun (WGS) entry which is preliminary data.</text>
</comment>
<dbReference type="EC" id="2.7.7.7" evidence="2"/>
<dbReference type="GO" id="GO:0035312">
    <property type="term" value="F:5'-3' DNA exonuclease activity"/>
    <property type="evidence" value="ECO:0007669"/>
    <property type="project" value="TreeGrafter"/>
</dbReference>
<protein>
    <submittedName>
        <fullName evidence="2">Error-prone DNA polymerase</fullName>
        <ecNumber evidence="2">2.7.7.7</ecNumber>
    </submittedName>
</protein>
<dbReference type="InterPro" id="IPR004013">
    <property type="entry name" value="PHP_dom"/>
</dbReference>
<name>A0A2T0BIF8_9CLOT</name>
<dbReference type="Gene3D" id="1.10.150.650">
    <property type="match status" value="1"/>
</dbReference>
<dbReference type="GO" id="GO:0003887">
    <property type="term" value="F:DNA-directed DNA polymerase activity"/>
    <property type="evidence" value="ECO:0007669"/>
    <property type="project" value="UniProtKB-EC"/>
</dbReference>
<keyword evidence="2" id="KW-0548">Nucleotidyltransferase</keyword>
<keyword evidence="2" id="KW-0808">Transferase</keyword>
<proteinExistence type="predicted"/>
<dbReference type="PANTHER" id="PTHR42924">
    <property type="entry name" value="EXONUCLEASE"/>
    <property type="match status" value="1"/>
</dbReference>
<dbReference type="InterPro" id="IPR016195">
    <property type="entry name" value="Pol/histidinol_Pase-like"/>
</dbReference>
<sequence>MNYKIDLHTHTNISDGACTPKELIEVAVKENIKAIALTDHDNIAGVEEAAMFAKNNNIDFLKGIEISTLYKDGRILHILGIGIDLYNEEFLCAYNEMREARDQGIKPILVEIKKQGIIIEIEELRKKAVGKYLDRYDVYRYFIENKICNTA</sequence>
<accession>A0A2T0BIF8</accession>
<dbReference type="PANTHER" id="PTHR42924:SF3">
    <property type="entry name" value="POLYMERASE_HISTIDINOL PHOSPHATASE N-TERMINAL DOMAIN-CONTAINING PROTEIN"/>
    <property type="match status" value="1"/>
</dbReference>
<dbReference type="EMBL" id="PVXQ01000006">
    <property type="protein sequence ID" value="PRR83633.1"/>
    <property type="molecule type" value="Genomic_DNA"/>
</dbReference>
<dbReference type="Gene3D" id="3.20.20.140">
    <property type="entry name" value="Metal-dependent hydrolases"/>
    <property type="match status" value="1"/>
</dbReference>
<evidence type="ECO:0000259" key="1">
    <source>
        <dbReference type="SMART" id="SM00481"/>
    </source>
</evidence>
<reference evidence="2 3" key="1">
    <citation type="submission" date="2018-03" db="EMBL/GenBank/DDBJ databases">
        <title>Genome sequence of Clostridium vincentii DSM 10228.</title>
        <authorList>
            <person name="Poehlein A."/>
            <person name="Daniel R."/>
        </authorList>
    </citation>
    <scope>NUCLEOTIDE SEQUENCE [LARGE SCALE GENOMIC DNA]</scope>
    <source>
        <strain evidence="2 3">DSM 10228</strain>
    </source>
</reference>
<dbReference type="AlphaFoldDB" id="A0A2T0BIF8"/>
<dbReference type="InterPro" id="IPR052018">
    <property type="entry name" value="PHP_domain"/>
</dbReference>
<dbReference type="RefSeq" id="WP_242980552.1">
    <property type="nucleotide sequence ID" value="NZ_PVXQ01000006.1"/>
</dbReference>
<keyword evidence="3" id="KW-1185">Reference proteome</keyword>
<organism evidence="2 3">
    <name type="scientific">Clostridium vincentii</name>
    <dbReference type="NCBI Taxonomy" id="52704"/>
    <lineage>
        <taxon>Bacteria</taxon>
        <taxon>Bacillati</taxon>
        <taxon>Bacillota</taxon>
        <taxon>Clostridia</taxon>
        <taxon>Eubacteriales</taxon>
        <taxon>Clostridiaceae</taxon>
        <taxon>Clostridium</taxon>
    </lineage>
</organism>
<dbReference type="GO" id="GO:0004534">
    <property type="term" value="F:5'-3' RNA exonuclease activity"/>
    <property type="evidence" value="ECO:0007669"/>
    <property type="project" value="TreeGrafter"/>
</dbReference>
<dbReference type="SUPFAM" id="SSF89550">
    <property type="entry name" value="PHP domain-like"/>
    <property type="match status" value="1"/>
</dbReference>
<feature type="domain" description="Polymerase/histidinol phosphatase N-terminal" evidence="1">
    <location>
        <begin position="5"/>
        <end position="70"/>
    </location>
</feature>
<evidence type="ECO:0000313" key="3">
    <source>
        <dbReference type="Proteomes" id="UP000239471"/>
    </source>
</evidence>